<evidence type="ECO:0000256" key="3">
    <source>
        <dbReference type="SAM" id="MobiDB-lite"/>
    </source>
</evidence>
<organism evidence="5 6">
    <name type="scientific">Eucalyptus globulus</name>
    <name type="common">Tasmanian blue gum</name>
    <dbReference type="NCBI Taxonomy" id="34317"/>
    <lineage>
        <taxon>Eukaryota</taxon>
        <taxon>Viridiplantae</taxon>
        <taxon>Streptophyta</taxon>
        <taxon>Embryophyta</taxon>
        <taxon>Tracheophyta</taxon>
        <taxon>Spermatophyta</taxon>
        <taxon>Magnoliopsida</taxon>
        <taxon>eudicotyledons</taxon>
        <taxon>Gunneridae</taxon>
        <taxon>Pentapetalae</taxon>
        <taxon>rosids</taxon>
        <taxon>malvids</taxon>
        <taxon>Myrtales</taxon>
        <taxon>Myrtaceae</taxon>
        <taxon>Myrtoideae</taxon>
        <taxon>Eucalypteae</taxon>
        <taxon>Eucalyptus</taxon>
    </lineage>
</organism>
<dbReference type="FunFam" id="2.60.210.10:FF:000005">
    <property type="entry name" value="Ubiquitin carboxyl-terminal hydrolase 13"/>
    <property type="match status" value="1"/>
</dbReference>
<gene>
    <name evidence="5" type="ORF">ACJRO7_004071</name>
</gene>
<dbReference type="PANTHER" id="PTHR46236">
    <property type="entry name" value="TRAF-LIKE SUPERFAMILY PROTEIN"/>
    <property type="match status" value="1"/>
</dbReference>
<feature type="coiled-coil region" evidence="2">
    <location>
        <begin position="332"/>
        <end position="419"/>
    </location>
</feature>
<dbReference type="CDD" id="cd00121">
    <property type="entry name" value="MATH"/>
    <property type="match status" value="1"/>
</dbReference>
<proteinExistence type="predicted"/>
<keyword evidence="1 2" id="KW-0175">Coiled coil</keyword>
<feature type="domain" description="MATH" evidence="4">
    <location>
        <begin position="55"/>
        <end position="180"/>
    </location>
</feature>
<reference evidence="5 6" key="1">
    <citation type="submission" date="2024-11" db="EMBL/GenBank/DDBJ databases">
        <title>Chromosome-level genome assembly of Eucalyptus globulus Labill. provides insights into its genome evolution.</title>
        <authorList>
            <person name="Li X."/>
        </authorList>
    </citation>
    <scope>NUCLEOTIDE SEQUENCE [LARGE SCALE GENOMIC DNA]</scope>
    <source>
        <strain evidence="5">CL2024</strain>
        <tissue evidence="5">Fresh tender leaves</tissue>
    </source>
</reference>
<name>A0ABD3IZ03_EUCGL</name>
<dbReference type="SUPFAM" id="SSF49599">
    <property type="entry name" value="TRAF domain-like"/>
    <property type="match status" value="1"/>
</dbReference>
<evidence type="ECO:0000313" key="5">
    <source>
        <dbReference type="EMBL" id="KAL3719065.1"/>
    </source>
</evidence>
<dbReference type="InterPro" id="IPR002083">
    <property type="entry name" value="MATH/TRAF_dom"/>
</dbReference>
<dbReference type="PANTHER" id="PTHR46236:SF35">
    <property type="entry name" value="MATH DOMAIN-CONTAINING PROTEIN"/>
    <property type="match status" value="1"/>
</dbReference>
<protein>
    <recommendedName>
        <fullName evidence="4">MATH domain-containing protein</fullName>
    </recommendedName>
</protein>
<dbReference type="EMBL" id="JBJKBG010000010">
    <property type="protein sequence ID" value="KAL3719065.1"/>
    <property type="molecule type" value="Genomic_DNA"/>
</dbReference>
<dbReference type="PROSITE" id="PS50144">
    <property type="entry name" value="MATH"/>
    <property type="match status" value="1"/>
</dbReference>
<dbReference type="Gene3D" id="2.60.210.10">
    <property type="entry name" value="Apoptosis, Tumor Necrosis Factor Receptor Associated Protein 2, Chain A"/>
    <property type="match status" value="1"/>
</dbReference>
<evidence type="ECO:0000259" key="4">
    <source>
        <dbReference type="PROSITE" id="PS50144"/>
    </source>
</evidence>
<dbReference type="InterPro" id="IPR008974">
    <property type="entry name" value="TRAF-like"/>
</dbReference>
<evidence type="ECO:0000256" key="1">
    <source>
        <dbReference type="ARBA" id="ARBA00023054"/>
    </source>
</evidence>
<evidence type="ECO:0000313" key="6">
    <source>
        <dbReference type="Proteomes" id="UP001634007"/>
    </source>
</evidence>
<dbReference type="Proteomes" id="UP001634007">
    <property type="component" value="Unassembled WGS sequence"/>
</dbReference>
<keyword evidence="6" id="KW-1185">Reference proteome</keyword>
<dbReference type="Pfam" id="PF22486">
    <property type="entry name" value="MATH_2"/>
    <property type="match status" value="1"/>
</dbReference>
<sequence>MINSPPPPPPPPPDPSSLQLECRSRRETGVCQRISQKQQPNKQKKKMDAENDVNGGEFTWKISYFTEQDATKLYSEAFTVSGCEWRILVFPKGDAPDHLSLYLDVPDSATLPNGWTRKAKFSLSVIDQANNGRSVRKETQHDFNASDSDWGYTSFIPLTELHDRAGGYLANDTLLIKAEVYILTVTPPVNIQPARPTDKFDSYFTGLEELVNAAETNSVGVGSSSCHQDGALAAEIPTLEEVEKAKQSLKECLSDLFKLNMKERLSEALSTLSSARTGLSPEQQIAIETFQANFSDFTSDFLTFEQDNAEFELHKLQKDRRFFTMKKSHETHVLYKQLMDDLAKEEEELKRKMEEVKEELKRKMEGVKSRRNKLLSDWEILLVDSEEAKLGYKDELKKLAEAEEKKRIAEERMSRSTTAWSNLKAQFC</sequence>
<dbReference type="InterPro" id="IPR050804">
    <property type="entry name" value="MCC"/>
</dbReference>
<dbReference type="AlphaFoldDB" id="A0ABD3IZ03"/>
<feature type="region of interest" description="Disordered" evidence="3">
    <location>
        <begin position="29"/>
        <end position="50"/>
    </location>
</feature>
<accession>A0ABD3IZ03</accession>
<dbReference type="SMART" id="SM00061">
    <property type="entry name" value="MATH"/>
    <property type="match status" value="1"/>
</dbReference>
<evidence type="ECO:0000256" key="2">
    <source>
        <dbReference type="SAM" id="Coils"/>
    </source>
</evidence>
<comment type="caution">
    <text evidence="5">The sequence shown here is derived from an EMBL/GenBank/DDBJ whole genome shotgun (WGS) entry which is preliminary data.</text>
</comment>